<evidence type="ECO:0000313" key="3">
    <source>
        <dbReference type="EMBL" id="PAV58790.1"/>
    </source>
</evidence>
<feature type="compositionally biased region" description="Polar residues" evidence="1">
    <location>
        <begin position="469"/>
        <end position="483"/>
    </location>
</feature>
<feature type="compositionally biased region" description="Basic and acidic residues" evidence="1">
    <location>
        <begin position="238"/>
        <end position="258"/>
    </location>
</feature>
<feature type="compositionally biased region" description="Low complexity" evidence="1">
    <location>
        <begin position="377"/>
        <end position="398"/>
    </location>
</feature>
<dbReference type="PROSITE" id="PS00028">
    <property type="entry name" value="ZINC_FINGER_C2H2_1"/>
    <property type="match status" value="1"/>
</dbReference>
<evidence type="ECO:0000313" key="4">
    <source>
        <dbReference type="Proteomes" id="UP000218231"/>
    </source>
</evidence>
<feature type="compositionally biased region" description="Polar residues" evidence="1">
    <location>
        <begin position="224"/>
        <end position="233"/>
    </location>
</feature>
<comment type="caution">
    <text evidence="3">The sequence shown here is derived from an EMBL/GenBank/DDBJ whole genome shotgun (WGS) entry which is preliminary data.</text>
</comment>
<feature type="compositionally biased region" description="Low complexity" evidence="1">
    <location>
        <begin position="497"/>
        <end position="536"/>
    </location>
</feature>
<dbReference type="STRING" id="2018661.A0A2A2JAH6"/>
<feature type="region of interest" description="Disordered" evidence="1">
    <location>
        <begin position="421"/>
        <end position="440"/>
    </location>
</feature>
<feature type="domain" description="C2H2-type" evidence="2">
    <location>
        <begin position="287"/>
        <end position="310"/>
    </location>
</feature>
<dbReference type="AlphaFoldDB" id="A0A2A2JAH6"/>
<dbReference type="InterPro" id="IPR013087">
    <property type="entry name" value="Znf_C2H2_type"/>
</dbReference>
<feature type="region of interest" description="Disordered" evidence="1">
    <location>
        <begin position="1"/>
        <end position="93"/>
    </location>
</feature>
<evidence type="ECO:0000259" key="2">
    <source>
        <dbReference type="PROSITE" id="PS00028"/>
    </source>
</evidence>
<sequence>MSDDEGRLLIDDNSDDSHTIQPIQTPTSKQFSQASHKMDQDNVPNENIPAIKDEDDHEEGEISMDDEKEVQNDSANAHSGKRRHSSLRAELRMKSVSPSKISNGLVENHDVEQKYVINSKNSTVTENGEGRLTCDQSTCVDWQMDLTDVASLMQLESGSKALVIMNVVCKVQPNTIYVTMEIQGKEYYGIITEGEPPNVSQYLKKRNAAKNMLQEEDRERGGANTPTKKTSIGGTPKESAKRGPRFESRRKISRRNSENGDEDESDSEPAKKIHLREFDDRNDFHMCPHHGCNYKYRIPDQLEYHIAHSHTNKSKMYEDVATQTNVTGKCDKETNTAEILPSPSKTAIMNSLKSPTQFSDISDDTAAPELDKEGSFMNESSSSKRAASSMSMSNMTSTPIKKLQDNSPSKMDDPMQSARIAQGMPHSASTPTLPSTTVMQIQGPGLSTLCSPPNLLIPSPFLGFPPSTFAMSQPRSSSASALQQAHKIHELRTNDASTSSSTDSPLPSSSNSTPSTSNQPPKQQPNQAQPQSRSSSAVPLSTSQPFPVPVMSSPTGPMAAPYFHPQQLLMRQMATAVTNPNTVPQSPFTMPVGTQQNQAEMAQFMAAMKHGFYNPMFPK</sequence>
<dbReference type="Proteomes" id="UP000218231">
    <property type="component" value="Unassembled WGS sequence"/>
</dbReference>
<organism evidence="3 4">
    <name type="scientific">Diploscapter pachys</name>
    <dbReference type="NCBI Taxonomy" id="2018661"/>
    <lineage>
        <taxon>Eukaryota</taxon>
        <taxon>Metazoa</taxon>
        <taxon>Ecdysozoa</taxon>
        <taxon>Nematoda</taxon>
        <taxon>Chromadorea</taxon>
        <taxon>Rhabditida</taxon>
        <taxon>Rhabditina</taxon>
        <taxon>Rhabditomorpha</taxon>
        <taxon>Rhabditoidea</taxon>
        <taxon>Rhabditidae</taxon>
        <taxon>Diploscapter</taxon>
    </lineage>
</organism>
<evidence type="ECO:0000256" key="1">
    <source>
        <dbReference type="SAM" id="MobiDB-lite"/>
    </source>
</evidence>
<gene>
    <name evidence="3" type="ORF">WR25_11880</name>
</gene>
<reference evidence="3 4" key="1">
    <citation type="journal article" date="2017" name="Curr. Biol.">
        <title>Genome architecture and evolution of a unichromosomal asexual nematode.</title>
        <authorList>
            <person name="Fradin H."/>
            <person name="Zegar C."/>
            <person name="Gutwein M."/>
            <person name="Lucas J."/>
            <person name="Kovtun M."/>
            <person name="Corcoran D."/>
            <person name="Baugh L.R."/>
            <person name="Kiontke K."/>
            <person name="Gunsalus K."/>
            <person name="Fitch D.H."/>
            <person name="Piano F."/>
        </authorList>
    </citation>
    <scope>NUCLEOTIDE SEQUENCE [LARGE SCALE GENOMIC DNA]</scope>
    <source>
        <strain evidence="3">PF1309</strain>
    </source>
</reference>
<name>A0A2A2JAH6_9BILA</name>
<feature type="compositionally biased region" description="Basic and acidic residues" evidence="1">
    <location>
        <begin position="1"/>
        <end position="18"/>
    </location>
</feature>
<keyword evidence="4" id="KW-1185">Reference proteome</keyword>
<feature type="region of interest" description="Disordered" evidence="1">
    <location>
        <begin position="468"/>
        <end position="552"/>
    </location>
</feature>
<feature type="compositionally biased region" description="Acidic residues" evidence="1">
    <location>
        <begin position="53"/>
        <end position="68"/>
    </location>
</feature>
<feature type="region of interest" description="Disordered" evidence="1">
    <location>
        <begin position="212"/>
        <end position="272"/>
    </location>
</feature>
<accession>A0A2A2JAH6</accession>
<protein>
    <recommendedName>
        <fullName evidence="2">C2H2-type domain-containing protein</fullName>
    </recommendedName>
</protein>
<feature type="compositionally biased region" description="Polar residues" evidence="1">
    <location>
        <begin position="19"/>
        <end position="35"/>
    </location>
</feature>
<dbReference type="OrthoDB" id="5877875at2759"/>
<proteinExistence type="predicted"/>
<feature type="region of interest" description="Disordered" evidence="1">
    <location>
        <begin position="356"/>
        <end position="416"/>
    </location>
</feature>
<feature type="compositionally biased region" description="Polar residues" evidence="1">
    <location>
        <begin position="427"/>
        <end position="440"/>
    </location>
</feature>
<dbReference type="EMBL" id="LIAE01010557">
    <property type="protein sequence ID" value="PAV58790.1"/>
    <property type="molecule type" value="Genomic_DNA"/>
</dbReference>